<evidence type="ECO:0000256" key="2">
    <source>
        <dbReference type="SAM" id="Phobius"/>
    </source>
</evidence>
<evidence type="ECO:0000313" key="5">
    <source>
        <dbReference type="Proteomes" id="UP000001977"/>
    </source>
</evidence>
<dbReference type="HOGENOM" id="CLU_036053_4_0_4"/>
<dbReference type="AlphaFoldDB" id="Q2KUW1"/>
<feature type="compositionally biased region" description="Basic and acidic residues" evidence="1">
    <location>
        <begin position="91"/>
        <end position="103"/>
    </location>
</feature>
<proteinExistence type="predicted"/>
<gene>
    <name evidence="4" type="ordered locus">BAV2994</name>
</gene>
<evidence type="ECO:0000313" key="4">
    <source>
        <dbReference type="EMBL" id="CAJ50604.1"/>
    </source>
</evidence>
<keyword evidence="2" id="KW-1133">Transmembrane helix</keyword>
<dbReference type="NCBIfam" id="TIGR02098">
    <property type="entry name" value="MJ0042_CXXC"/>
    <property type="match status" value="1"/>
</dbReference>
<dbReference type="EMBL" id="AM167904">
    <property type="protein sequence ID" value="CAJ50604.1"/>
    <property type="molecule type" value="Genomic_DNA"/>
</dbReference>
<reference evidence="4 5" key="1">
    <citation type="journal article" date="2006" name="J. Bacteriol.">
        <title>Comparison of the genome sequence of the poultry pathogen Bordetella avium with those of B. bronchiseptica, B. pertussis, and B. parapertussis reveals extensive diversity in surface structures associated with host interaction.</title>
        <authorList>
            <person name="Sebaihia M."/>
            <person name="Preston A."/>
            <person name="Maskell D.J."/>
            <person name="Kuzmiak H."/>
            <person name="Connell T.D."/>
            <person name="King N.D."/>
            <person name="Orndorff P.E."/>
            <person name="Miyamoto D.M."/>
            <person name="Thomson N.R."/>
            <person name="Harris D."/>
            <person name="Goble A."/>
            <person name="Lord A."/>
            <person name="Murphy L."/>
            <person name="Quail M.A."/>
            <person name="Rutter S."/>
            <person name="Squares R."/>
            <person name="Squares S."/>
            <person name="Woodward J."/>
            <person name="Parkhill J."/>
            <person name="Temple L.M."/>
        </authorList>
    </citation>
    <scope>NUCLEOTIDE SEQUENCE [LARGE SCALE GENOMIC DNA]</scope>
    <source>
        <strain evidence="4 5">197N</strain>
    </source>
</reference>
<evidence type="ECO:0000256" key="1">
    <source>
        <dbReference type="SAM" id="MobiDB-lite"/>
    </source>
</evidence>
<dbReference type="InterPro" id="IPR021834">
    <property type="entry name" value="DUF3426"/>
</dbReference>
<dbReference type="Pfam" id="PF13719">
    <property type="entry name" value="Zn_ribbon_5"/>
    <property type="match status" value="1"/>
</dbReference>
<name>Q2KUW1_BORA1</name>
<accession>Q2KUW1</accession>
<feature type="transmembrane region" description="Helical" evidence="2">
    <location>
        <begin position="217"/>
        <end position="237"/>
    </location>
</feature>
<dbReference type="STRING" id="360910.BAV2994"/>
<evidence type="ECO:0000259" key="3">
    <source>
        <dbReference type="Pfam" id="PF13719"/>
    </source>
</evidence>
<keyword evidence="2" id="KW-0812">Transmembrane</keyword>
<dbReference type="RefSeq" id="WP_012418633.1">
    <property type="nucleotide sequence ID" value="NC_010645.1"/>
</dbReference>
<dbReference type="InterPro" id="IPR011723">
    <property type="entry name" value="Znf/thioredoxin_put"/>
</dbReference>
<feature type="domain" description="Zinc finger/thioredoxin putative" evidence="3">
    <location>
        <begin position="3"/>
        <end position="38"/>
    </location>
</feature>
<organism evidence="4 5">
    <name type="scientific">Bordetella avium (strain 197N)</name>
    <dbReference type="NCBI Taxonomy" id="360910"/>
    <lineage>
        <taxon>Bacteria</taxon>
        <taxon>Pseudomonadati</taxon>
        <taxon>Pseudomonadota</taxon>
        <taxon>Betaproteobacteria</taxon>
        <taxon>Burkholderiales</taxon>
        <taxon>Alcaligenaceae</taxon>
        <taxon>Bordetella</taxon>
    </lineage>
</organism>
<keyword evidence="5" id="KW-1185">Reference proteome</keyword>
<dbReference type="OrthoDB" id="5294582at2"/>
<feature type="region of interest" description="Disordered" evidence="1">
    <location>
        <begin position="91"/>
        <end position="203"/>
    </location>
</feature>
<sequence>MSLVTRCPHCATAFKVVADQLRVRNGLVRCGVCNTVFDGRACLVTPGGPVNQAPVPVIEQALPEPAAPVSIPAPPPAPPLPAVLRGRDAMQRDQENPEPRADEDACDEPPWEERQSLGSKDALPEKLSPHQDAAQRAADDGAGRDVFSADGPWSFSAEPRINGPREPGLAEPAEPIEADAVPGERRTRFSSATDSGRTPPEFLDDDRARSRGLGRRLWLLACLLGLLALGLQLAYVYRSAIATSVPALRPVLELACKPLACSVAYTRRLERISIVSSSLRAPQGAALAEGRTSLVLNVVMRNRYDKPQPWPALVLELTDISDTVVARKVLLPQDYLDPAQARGPFGANEEVKLAVPIEVQGINVNGFQLEKFFP</sequence>
<dbReference type="Proteomes" id="UP000001977">
    <property type="component" value="Chromosome"/>
</dbReference>
<dbReference type="Pfam" id="PF11906">
    <property type="entry name" value="DUF3426"/>
    <property type="match status" value="1"/>
</dbReference>
<keyword evidence="2" id="KW-0472">Membrane</keyword>
<protein>
    <submittedName>
        <fullName evidence="4">Membrane protein</fullName>
    </submittedName>
</protein>
<dbReference type="eggNOG" id="ENOG50315VR">
    <property type="taxonomic scope" value="Bacteria"/>
</dbReference>
<dbReference type="KEGG" id="bav:BAV2994"/>